<dbReference type="AlphaFoldDB" id="W1J6P9"/>
<feature type="signal peptide" evidence="1">
    <location>
        <begin position="1"/>
        <end position="20"/>
    </location>
</feature>
<organism evidence="2 3">
    <name type="scientific">Xenorhabdus cabanillasii JM26</name>
    <dbReference type="NCBI Taxonomy" id="1427517"/>
    <lineage>
        <taxon>Bacteria</taxon>
        <taxon>Pseudomonadati</taxon>
        <taxon>Pseudomonadota</taxon>
        <taxon>Gammaproteobacteria</taxon>
        <taxon>Enterobacterales</taxon>
        <taxon>Morganellaceae</taxon>
        <taxon>Xenorhabdus</taxon>
    </lineage>
</organism>
<evidence type="ECO:0000313" key="2">
    <source>
        <dbReference type="EMBL" id="CDL85536.1"/>
    </source>
</evidence>
<proteinExistence type="predicted"/>
<reference evidence="2 3" key="1">
    <citation type="submission" date="2013-11" db="EMBL/GenBank/DDBJ databases">
        <title>Draft genome sequence and annotation of the entomopathogenic bacterium, Xenorhabdus cabanillasi strain JM26.</title>
        <authorList>
            <person name="Gualtieri M."/>
            <person name="Ogier J.C."/>
            <person name="Pages S."/>
            <person name="Givaudan A."/>
            <person name="Gaudriault S."/>
        </authorList>
    </citation>
    <scope>NUCLEOTIDE SEQUENCE [LARGE SCALE GENOMIC DNA]</scope>
    <source>
        <strain evidence="2 3">JM26</strain>
    </source>
</reference>
<keyword evidence="1" id="KW-0732">Signal</keyword>
<evidence type="ECO:0000313" key="3">
    <source>
        <dbReference type="Proteomes" id="UP000019197"/>
    </source>
</evidence>
<feature type="chain" id="PRO_5030179235" evidence="1">
    <location>
        <begin position="21"/>
        <end position="89"/>
    </location>
</feature>
<name>W1J6P9_9GAMM</name>
<sequence>MKTAKFLASIFIFMSFAVQAQYIEEQEANKVVTDFLSKAFIIVKPINVNGNKITYKAIVADRKCNVVAAVTQTPEGTKRVLIEKLNCSK</sequence>
<dbReference type="EMBL" id="CBXE010000143">
    <property type="protein sequence ID" value="CDL85536.1"/>
    <property type="molecule type" value="Genomic_DNA"/>
</dbReference>
<comment type="caution">
    <text evidence="2">The sequence shown here is derived from an EMBL/GenBank/DDBJ whole genome shotgun (WGS) entry which is preliminary data.</text>
</comment>
<gene>
    <name evidence="2" type="ORF">XCR1_2270006</name>
</gene>
<accession>W1J6P9</accession>
<protein>
    <submittedName>
        <fullName evidence="2">Uncharacterized protein</fullName>
    </submittedName>
</protein>
<dbReference type="Proteomes" id="UP000019197">
    <property type="component" value="Unassembled WGS sequence"/>
</dbReference>
<evidence type="ECO:0000256" key="1">
    <source>
        <dbReference type="SAM" id="SignalP"/>
    </source>
</evidence>